<proteinExistence type="predicted"/>
<dbReference type="Proteomes" id="UP001154282">
    <property type="component" value="Unassembled WGS sequence"/>
</dbReference>
<dbReference type="Gene3D" id="3.40.50.1110">
    <property type="entry name" value="SGNH hydrolase"/>
    <property type="match status" value="1"/>
</dbReference>
<dbReference type="Pfam" id="PF03629">
    <property type="entry name" value="SASA"/>
    <property type="match status" value="1"/>
</dbReference>
<dbReference type="PANTHER" id="PTHR31988">
    <property type="entry name" value="ESTERASE, PUTATIVE (DUF303)-RELATED"/>
    <property type="match status" value="1"/>
</dbReference>
<keyword evidence="5" id="KW-1185">Reference proteome</keyword>
<sequence length="292" mass="31331">MQSISYFPKIISSSRTQQFTGNEDDRGKIEMSEQQDSPSHIFILSGQSNMAGRGGVIANHHIKLWDGIVPQECESHPAILRLSADLRWEEAAEPLHADIDAGKACGVGPGMPFANSVRDRLCGGGGGGGAIGLVPCAVGGTAIGEWARGEPLYENMVRRAKESVRSGGGGGTAEIIKCLLWYQGESDTSTERDAGAYWGNMEKLIHNVREDLCLPDLPVIQVALASGGPKYLEKVRETQLCMKMANLICVDAKGLKLEVDNIHLCTEAQIKLGQMLADAYLSNFVSPNSSSS</sequence>
<evidence type="ECO:0000313" key="4">
    <source>
        <dbReference type="EMBL" id="CAI0557601.1"/>
    </source>
</evidence>
<dbReference type="InterPro" id="IPR052940">
    <property type="entry name" value="Carb_Esterase_6"/>
</dbReference>
<dbReference type="AlphaFoldDB" id="A0AAV0RKK7"/>
<organism evidence="4 5">
    <name type="scientific">Linum tenue</name>
    <dbReference type="NCBI Taxonomy" id="586396"/>
    <lineage>
        <taxon>Eukaryota</taxon>
        <taxon>Viridiplantae</taxon>
        <taxon>Streptophyta</taxon>
        <taxon>Embryophyta</taxon>
        <taxon>Tracheophyta</taxon>
        <taxon>Spermatophyta</taxon>
        <taxon>Magnoliopsida</taxon>
        <taxon>eudicotyledons</taxon>
        <taxon>Gunneridae</taxon>
        <taxon>Pentapetalae</taxon>
        <taxon>rosids</taxon>
        <taxon>fabids</taxon>
        <taxon>Malpighiales</taxon>
        <taxon>Linaceae</taxon>
        <taxon>Linum</taxon>
    </lineage>
</organism>
<dbReference type="PANTHER" id="PTHR31988:SF19">
    <property type="entry name" value="9-O-ACETYL-N-ACETYLNEURAMINIC ACID DEACETYLASE-RELATED"/>
    <property type="match status" value="1"/>
</dbReference>
<reference evidence="4" key="1">
    <citation type="submission" date="2022-08" db="EMBL/GenBank/DDBJ databases">
        <authorList>
            <person name="Gutierrez-Valencia J."/>
        </authorList>
    </citation>
    <scope>NUCLEOTIDE SEQUENCE</scope>
</reference>
<accession>A0AAV0RKK7</accession>
<evidence type="ECO:0000259" key="3">
    <source>
        <dbReference type="Pfam" id="PF03629"/>
    </source>
</evidence>
<feature type="region of interest" description="Disordered" evidence="2">
    <location>
        <begin position="16"/>
        <end position="37"/>
    </location>
</feature>
<feature type="domain" description="Sialate O-acetylesterase" evidence="3">
    <location>
        <begin position="39"/>
        <end position="281"/>
    </location>
</feature>
<dbReference type="SUPFAM" id="SSF52266">
    <property type="entry name" value="SGNH hydrolase"/>
    <property type="match status" value="1"/>
</dbReference>
<protein>
    <recommendedName>
        <fullName evidence="3">Sialate O-acetylesterase domain-containing protein</fullName>
    </recommendedName>
</protein>
<evidence type="ECO:0000256" key="2">
    <source>
        <dbReference type="SAM" id="MobiDB-lite"/>
    </source>
</evidence>
<name>A0AAV0RKK7_9ROSI</name>
<evidence type="ECO:0000256" key="1">
    <source>
        <dbReference type="ARBA" id="ARBA00022801"/>
    </source>
</evidence>
<gene>
    <name evidence="4" type="ORF">LITE_LOCUS48428</name>
</gene>
<dbReference type="InterPro" id="IPR005181">
    <property type="entry name" value="SASA"/>
</dbReference>
<dbReference type="InterPro" id="IPR036514">
    <property type="entry name" value="SGNH_hydro_sf"/>
</dbReference>
<evidence type="ECO:0000313" key="5">
    <source>
        <dbReference type="Proteomes" id="UP001154282"/>
    </source>
</evidence>
<comment type="caution">
    <text evidence="4">The sequence shown here is derived from an EMBL/GenBank/DDBJ whole genome shotgun (WGS) entry which is preliminary data.</text>
</comment>
<dbReference type="EMBL" id="CAMGYJ010000011">
    <property type="protein sequence ID" value="CAI0557601.1"/>
    <property type="molecule type" value="Genomic_DNA"/>
</dbReference>
<keyword evidence="1" id="KW-0378">Hydrolase</keyword>
<dbReference type="GO" id="GO:0016787">
    <property type="term" value="F:hydrolase activity"/>
    <property type="evidence" value="ECO:0007669"/>
    <property type="project" value="UniProtKB-KW"/>
</dbReference>